<dbReference type="InterPro" id="IPR035892">
    <property type="entry name" value="C2_domain_sf"/>
</dbReference>
<dbReference type="PANTHER" id="PTHR10336">
    <property type="entry name" value="PHOSPHOINOSITIDE-SPECIFIC PHOSPHOLIPASE C FAMILY PROTEIN"/>
    <property type="match status" value="1"/>
</dbReference>
<reference evidence="3" key="1">
    <citation type="submission" date="2021-01" db="EMBL/GenBank/DDBJ databases">
        <authorList>
            <person name="Corre E."/>
            <person name="Pelletier E."/>
            <person name="Niang G."/>
            <person name="Scheremetjew M."/>
            <person name="Finn R."/>
            <person name="Kale V."/>
            <person name="Holt S."/>
            <person name="Cochrane G."/>
            <person name="Meng A."/>
            <person name="Brown T."/>
            <person name="Cohen L."/>
        </authorList>
    </citation>
    <scope>NUCLEOTIDE SEQUENCE</scope>
    <source>
        <strain evidence="3">CCMP645</strain>
    </source>
</reference>
<dbReference type="InterPro" id="IPR017946">
    <property type="entry name" value="PLC-like_Pdiesterase_TIM-brl"/>
</dbReference>
<dbReference type="InterPro" id="IPR001192">
    <property type="entry name" value="PI-PLC_fam"/>
</dbReference>
<dbReference type="SMART" id="SM00149">
    <property type="entry name" value="PLCYc"/>
    <property type="match status" value="1"/>
</dbReference>
<feature type="region of interest" description="Disordered" evidence="1">
    <location>
        <begin position="279"/>
        <end position="306"/>
    </location>
</feature>
<dbReference type="Gene3D" id="2.60.40.150">
    <property type="entry name" value="C2 domain"/>
    <property type="match status" value="1"/>
</dbReference>
<evidence type="ECO:0000313" key="3">
    <source>
        <dbReference type="EMBL" id="CAE0780592.1"/>
    </source>
</evidence>
<dbReference type="EMBL" id="HBIZ01051938">
    <property type="protein sequence ID" value="CAE0780592.1"/>
    <property type="molecule type" value="Transcribed_RNA"/>
</dbReference>
<accession>A0A7S4BYF7</accession>
<dbReference type="InterPro" id="IPR001711">
    <property type="entry name" value="PLipase_C_Pinositol-sp_Y"/>
</dbReference>
<gene>
    <name evidence="3" type="ORF">PCAR00345_LOCUS33231</name>
</gene>
<dbReference type="Pfam" id="PF00387">
    <property type="entry name" value="PI-PLC-Y"/>
    <property type="match status" value="1"/>
</dbReference>
<evidence type="ECO:0000256" key="1">
    <source>
        <dbReference type="SAM" id="MobiDB-lite"/>
    </source>
</evidence>
<organism evidence="3">
    <name type="scientific">Chrysotila carterae</name>
    <name type="common">Marine alga</name>
    <name type="synonym">Syracosphaera carterae</name>
    <dbReference type="NCBI Taxonomy" id="13221"/>
    <lineage>
        <taxon>Eukaryota</taxon>
        <taxon>Haptista</taxon>
        <taxon>Haptophyta</taxon>
        <taxon>Prymnesiophyceae</taxon>
        <taxon>Isochrysidales</taxon>
        <taxon>Isochrysidaceae</taxon>
        <taxon>Chrysotila</taxon>
    </lineage>
</organism>
<dbReference type="PROSITE" id="PS50008">
    <property type="entry name" value="PIPLC_Y_DOMAIN"/>
    <property type="match status" value="1"/>
</dbReference>
<sequence>MRTRSDNYDPLPCWASGAQLCALNLQTNDLPTQLHYALFELNGGRGYVEKPKEMVMPVPCWPPPQLLLKVVTVQPITLFQLPKRGEDRPCLTSSRSRLHNYVSELSFASMRSGKRKQVGVGVVPFPSVSIELHAIGGFHCVSTSLPPLSGATRHVVRTFSDGGGGGDFFYGQEVHCVAAEPMACVLRVAVVDEEAGQEVAYDTVVLGAVREGYRVIHLRSMLGTRIESCYLLVHIAFSTQVNAWVGEHELVQTLYKQRLELDESRAEIAELKSQLHEYKGRDLDRAPKQGAPFQEQAEKARNEDDGNAAAAAAAAASIGIAAAPADAHDEDTAAAVVATEFANAAAATDIIAAAPGAATAAASSVPPNLSFTGRYSEESPLAAVSDTRKVASNELVFGTAIGQGFNGADGSNASAAARANCSVAAEASAAMSLMKERVPASFIVAEVMYDSKARDRQ</sequence>
<protein>
    <recommendedName>
        <fullName evidence="2">PI-PLC Y-box domain-containing protein</fullName>
    </recommendedName>
</protein>
<dbReference type="GO" id="GO:0035556">
    <property type="term" value="P:intracellular signal transduction"/>
    <property type="evidence" value="ECO:0007669"/>
    <property type="project" value="InterPro"/>
</dbReference>
<name>A0A7S4BYF7_CHRCT</name>
<dbReference type="GO" id="GO:0006629">
    <property type="term" value="P:lipid metabolic process"/>
    <property type="evidence" value="ECO:0007669"/>
    <property type="project" value="InterPro"/>
</dbReference>
<evidence type="ECO:0000259" key="2">
    <source>
        <dbReference type="PROSITE" id="PS50008"/>
    </source>
</evidence>
<dbReference type="AlphaFoldDB" id="A0A7S4BYF7"/>
<dbReference type="GO" id="GO:0004435">
    <property type="term" value="F:phosphatidylinositol-4,5-bisphosphate phospholipase C activity"/>
    <property type="evidence" value="ECO:0007669"/>
    <property type="project" value="InterPro"/>
</dbReference>
<dbReference type="Gene3D" id="3.20.20.190">
    <property type="entry name" value="Phosphatidylinositol (PI) phosphodiesterase"/>
    <property type="match status" value="1"/>
</dbReference>
<proteinExistence type="predicted"/>
<feature type="domain" description="PI-PLC Y-box" evidence="2">
    <location>
        <begin position="2"/>
        <end position="54"/>
    </location>
</feature>
<dbReference type="SUPFAM" id="SSF51695">
    <property type="entry name" value="PLC-like phosphodiesterases"/>
    <property type="match status" value="1"/>
</dbReference>